<sequence length="91" mass="9741">MHPSLVLGVRGGAQYCQMRVSSHGIRSFSSKSASSDPGNSQRHGKCYDFTIIGGGIVGTATAMELAKKYPKLKMAVLEKEDQLALKLSTLV</sequence>
<comment type="caution">
    <text evidence="2">The sequence shown here is derived from an EMBL/GenBank/DDBJ whole genome shotgun (WGS) entry which is preliminary data.</text>
</comment>
<dbReference type="Pfam" id="PF01266">
    <property type="entry name" value="DAO"/>
    <property type="match status" value="1"/>
</dbReference>
<dbReference type="EMBL" id="LJIJ01000226">
    <property type="protein sequence ID" value="ODN00189.1"/>
    <property type="molecule type" value="Genomic_DNA"/>
</dbReference>
<gene>
    <name evidence="2" type="ORF">Ocin01_06493</name>
</gene>
<feature type="non-terminal residue" evidence="2">
    <location>
        <position position="91"/>
    </location>
</feature>
<dbReference type="InterPro" id="IPR036188">
    <property type="entry name" value="FAD/NAD-bd_sf"/>
</dbReference>
<dbReference type="InterPro" id="IPR006076">
    <property type="entry name" value="FAD-dep_OxRdtase"/>
</dbReference>
<organism evidence="2 3">
    <name type="scientific">Orchesella cincta</name>
    <name type="common">Springtail</name>
    <name type="synonym">Podura cincta</name>
    <dbReference type="NCBI Taxonomy" id="48709"/>
    <lineage>
        <taxon>Eukaryota</taxon>
        <taxon>Metazoa</taxon>
        <taxon>Ecdysozoa</taxon>
        <taxon>Arthropoda</taxon>
        <taxon>Hexapoda</taxon>
        <taxon>Collembola</taxon>
        <taxon>Entomobryomorpha</taxon>
        <taxon>Entomobryoidea</taxon>
        <taxon>Orchesellidae</taxon>
        <taxon>Orchesellinae</taxon>
        <taxon>Orchesella</taxon>
    </lineage>
</organism>
<evidence type="ECO:0000313" key="2">
    <source>
        <dbReference type="EMBL" id="ODN00189.1"/>
    </source>
</evidence>
<reference evidence="2 3" key="1">
    <citation type="journal article" date="2016" name="Genome Biol. Evol.">
        <title>Gene Family Evolution Reflects Adaptation to Soil Environmental Stressors in the Genome of the Collembolan Orchesella cincta.</title>
        <authorList>
            <person name="Faddeeva-Vakhrusheva A."/>
            <person name="Derks M.F."/>
            <person name="Anvar S.Y."/>
            <person name="Agamennone V."/>
            <person name="Suring W."/>
            <person name="Smit S."/>
            <person name="van Straalen N.M."/>
            <person name="Roelofs D."/>
        </authorList>
    </citation>
    <scope>NUCLEOTIDE SEQUENCE [LARGE SCALE GENOMIC DNA]</scope>
    <source>
        <tissue evidence="2">Mixed pool</tissue>
    </source>
</reference>
<evidence type="ECO:0000313" key="3">
    <source>
        <dbReference type="Proteomes" id="UP000094527"/>
    </source>
</evidence>
<proteinExistence type="predicted"/>
<protein>
    <submittedName>
        <fullName evidence="2">L-2-hydroxyglutarate dehydrogenase, mitochondrial</fullName>
    </submittedName>
</protein>
<dbReference type="SUPFAM" id="SSF51905">
    <property type="entry name" value="FAD/NAD(P)-binding domain"/>
    <property type="match status" value="1"/>
</dbReference>
<evidence type="ECO:0000259" key="1">
    <source>
        <dbReference type="Pfam" id="PF01266"/>
    </source>
</evidence>
<keyword evidence="3" id="KW-1185">Reference proteome</keyword>
<feature type="domain" description="FAD dependent oxidoreductase" evidence="1">
    <location>
        <begin position="48"/>
        <end position="84"/>
    </location>
</feature>
<name>A0A1D2N4I5_ORCCI</name>
<dbReference type="Proteomes" id="UP000094527">
    <property type="component" value="Unassembled WGS sequence"/>
</dbReference>
<accession>A0A1D2N4I5</accession>
<dbReference type="Gene3D" id="3.50.50.60">
    <property type="entry name" value="FAD/NAD(P)-binding domain"/>
    <property type="match status" value="1"/>
</dbReference>
<dbReference type="AlphaFoldDB" id="A0A1D2N4I5"/>